<protein>
    <recommendedName>
        <fullName evidence="3">DNA-binding protein</fullName>
    </recommendedName>
</protein>
<name>A0A2V4A169_9BACT</name>
<dbReference type="EMBL" id="QFLI01000002">
    <property type="protein sequence ID" value="PXY02263.1"/>
    <property type="molecule type" value="Genomic_DNA"/>
</dbReference>
<gene>
    <name evidence="1" type="ORF">DF185_06345</name>
</gene>
<evidence type="ECO:0008006" key="3">
    <source>
        <dbReference type="Google" id="ProtNLM"/>
    </source>
</evidence>
<accession>A0A2V4A169</accession>
<comment type="caution">
    <text evidence="1">The sequence shown here is derived from an EMBL/GenBank/DDBJ whole genome shotgun (WGS) entry which is preliminary data.</text>
</comment>
<dbReference type="OrthoDB" id="72206at2"/>
<organism evidence="1 2">
    <name type="scientific">Marinifilum breve</name>
    <dbReference type="NCBI Taxonomy" id="2184082"/>
    <lineage>
        <taxon>Bacteria</taxon>
        <taxon>Pseudomonadati</taxon>
        <taxon>Bacteroidota</taxon>
        <taxon>Bacteroidia</taxon>
        <taxon>Marinilabiliales</taxon>
        <taxon>Marinifilaceae</taxon>
    </lineage>
</organism>
<dbReference type="Proteomes" id="UP000248079">
    <property type="component" value="Unassembled WGS sequence"/>
</dbReference>
<proteinExistence type="predicted"/>
<evidence type="ECO:0000313" key="1">
    <source>
        <dbReference type="EMBL" id="PXY02263.1"/>
    </source>
</evidence>
<evidence type="ECO:0000313" key="2">
    <source>
        <dbReference type="Proteomes" id="UP000248079"/>
    </source>
</evidence>
<reference evidence="1 2" key="1">
    <citation type="submission" date="2018-05" db="EMBL/GenBank/DDBJ databases">
        <title>Marinifilum breve JC075T sp. nov., a marine bacterium isolated from Yongle Blue Hole in the South China Sea.</title>
        <authorList>
            <person name="Fu T."/>
        </authorList>
    </citation>
    <scope>NUCLEOTIDE SEQUENCE [LARGE SCALE GENOMIC DNA]</scope>
    <source>
        <strain evidence="1 2">JC075</strain>
    </source>
</reference>
<keyword evidence="2" id="KW-1185">Reference proteome</keyword>
<dbReference type="AlphaFoldDB" id="A0A2V4A169"/>
<sequence length="72" mass="8117">MGLFSEPEPQKVEVKGHLLKCPICGEELFYEREAQLNTAVASFFNFDWTNPSATCLVCANCTHISWFLGECD</sequence>